<dbReference type="PROSITE" id="PS50253">
    <property type="entry name" value="COX3"/>
    <property type="match status" value="1"/>
</dbReference>
<dbReference type="PANTHER" id="PTHR11403">
    <property type="entry name" value="CYTOCHROME C OXIDASE SUBUNIT III"/>
    <property type="match status" value="1"/>
</dbReference>
<evidence type="ECO:0000256" key="3">
    <source>
        <dbReference type="ARBA" id="ARBA00022692"/>
    </source>
</evidence>
<evidence type="ECO:0000256" key="1">
    <source>
        <dbReference type="ARBA" id="ARBA00004141"/>
    </source>
</evidence>
<dbReference type="GO" id="GO:0005886">
    <property type="term" value="C:plasma membrane"/>
    <property type="evidence" value="ECO:0007669"/>
    <property type="project" value="UniProtKB-SubCell"/>
</dbReference>
<feature type="transmembrane region" description="Helical" evidence="7">
    <location>
        <begin position="209"/>
        <end position="228"/>
    </location>
</feature>
<feature type="domain" description="Heme-copper oxidase subunit III family profile" evidence="8">
    <location>
        <begin position="49"/>
        <end position="226"/>
    </location>
</feature>
<dbReference type="GO" id="GO:0019646">
    <property type="term" value="P:aerobic electron transport chain"/>
    <property type="evidence" value="ECO:0007669"/>
    <property type="project" value="InterPro"/>
</dbReference>
<evidence type="ECO:0000256" key="2">
    <source>
        <dbReference type="ARBA" id="ARBA00010581"/>
    </source>
</evidence>
<dbReference type="AlphaFoldDB" id="A0A4U1BL45"/>
<feature type="transmembrane region" description="Helical" evidence="7">
    <location>
        <begin position="164"/>
        <end position="188"/>
    </location>
</feature>
<evidence type="ECO:0000256" key="5">
    <source>
        <dbReference type="ARBA" id="ARBA00023136"/>
    </source>
</evidence>
<dbReference type="OrthoDB" id="9808200at2"/>
<keyword evidence="4 7" id="KW-1133">Transmembrane helix</keyword>
<protein>
    <submittedName>
        <fullName evidence="9">Cytochrome C oxidase subunit III</fullName>
    </submittedName>
</protein>
<feature type="transmembrane region" description="Helical" evidence="7">
    <location>
        <begin position="95"/>
        <end position="112"/>
    </location>
</feature>
<dbReference type="GO" id="GO:0004129">
    <property type="term" value="F:cytochrome-c oxidase activity"/>
    <property type="evidence" value="ECO:0007669"/>
    <property type="project" value="InterPro"/>
</dbReference>
<dbReference type="Proteomes" id="UP000305675">
    <property type="component" value="Unassembled WGS sequence"/>
</dbReference>
<evidence type="ECO:0000259" key="8">
    <source>
        <dbReference type="PROSITE" id="PS50253"/>
    </source>
</evidence>
<feature type="transmembrane region" description="Helical" evidence="7">
    <location>
        <begin position="124"/>
        <end position="144"/>
    </location>
</feature>
<keyword evidence="3 6" id="KW-0812">Transmembrane</keyword>
<reference evidence="9 10" key="1">
    <citation type="submission" date="2019-04" db="EMBL/GenBank/DDBJ databases">
        <authorList>
            <person name="Hwang J.C."/>
        </authorList>
    </citation>
    <scope>NUCLEOTIDE SEQUENCE [LARGE SCALE GENOMIC DNA]</scope>
    <source>
        <strain evidence="9 10">IMCC35002</strain>
    </source>
</reference>
<dbReference type="Pfam" id="PF00510">
    <property type="entry name" value="COX3"/>
    <property type="match status" value="1"/>
</dbReference>
<dbReference type="InterPro" id="IPR024791">
    <property type="entry name" value="Cyt_c/ubiquinol_Oxase_su3"/>
</dbReference>
<evidence type="ECO:0000256" key="4">
    <source>
        <dbReference type="ARBA" id="ARBA00022989"/>
    </source>
</evidence>
<gene>
    <name evidence="9" type="ORF">FCL42_16370</name>
</gene>
<dbReference type="SUPFAM" id="SSF81452">
    <property type="entry name" value="Cytochrome c oxidase subunit III-like"/>
    <property type="match status" value="1"/>
</dbReference>
<dbReference type="Gene3D" id="1.20.120.80">
    <property type="entry name" value="Cytochrome c oxidase, subunit III, four-helix bundle"/>
    <property type="match status" value="1"/>
</dbReference>
<proteinExistence type="inferred from homology"/>
<feature type="transmembrane region" description="Helical" evidence="7">
    <location>
        <begin position="49"/>
        <end position="71"/>
    </location>
</feature>
<name>A0A4U1BL45_9GAMM</name>
<organism evidence="9 10">
    <name type="scientific">Ferrimonas aestuarii</name>
    <dbReference type="NCBI Taxonomy" id="2569539"/>
    <lineage>
        <taxon>Bacteria</taxon>
        <taxon>Pseudomonadati</taxon>
        <taxon>Pseudomonadota</taxon>
        <taxon>Gammaproteobacteria</taxon>
        <taxon>Alteromonadales</taxon>
        <taxon>Ferrimonadaceae</taxon>
        <taxon>Ferrimonas</taxon>
    </lineage>
</organism>
<comment type="similarity">
    <text evidence="2 6">Belongs to the cytochrome c oxidase subunit 3 family.</text>
</comment>
<comment type="caution">
    <text evidence="9">The sequence shown here is derived from an EMBL/GenBank/DDBJ whole genome shotgun (WGS) entry which is preliminary data.</text>
</comment>
<accession>A0A4U1BL45</accession>
<evidence type="ECO:0000313" key="9">
    <source>
        <dbReference type="EMBL" id="TKB51992.1"/>
    </source>
</evidence>
<dbReference type="InterPro" id="IPR035973">
    <property type="entry name" value="Cyt_c_oxidase_su3-like_sf"/>
</dbReference>
<sequence>MMVTKVPLTREGQFMSRVNVRGVIGTLAEKPWETGGFAPKTCHRSAGAVGLWVTLAVISSLFVLFMLSAIMRSQSPDWAPLTEQPWQPLFELRPLWINTCSLLASSAVLQLANEFPSQHRQSAVQLVLLAAALTLALAFMVGQWQVWQGFADAGFGIRSGPSAGFYFLLTGLHALHLLVAIGVCCWLLPSLWGGLNTLRLKLLTRYWHYLFLLWCVLFALISCPPATYKLLAALCGIEVSE</sequence>
<evidence type="ECO:0000256" key="7">
    <source>
        <dbReference type="SAM" id="Phobius"/>
    </source>
</evidence>
<dbReference type="InterPro" id="IPR000298">
    <property type="entry name" value="Cyt_c_oxidase-like_su3"/>
</dbReference>
<evidence type="ECO:0000256" key="6">
    <source>
        <dbReference type="RuleBase" id="RU003376"/>
    </source>
</evidence>
<evidence type="ECO:0000313" key="10">
    <source>
        <dbReference type="Proteomes" id="UP000305675"/>
    </source>
</evidence>
<keyword evidence="5 7" id="KW-0472">Membrane</keyword>
<dbReference type="PANTHER" id="PTHR11403:SF10">
    <property type="entry name" value="CYTOCHROME C OXIDASE"/>
    <property type="match status" value="1"/>
</dbReference>
<dbReference type="InterPro" id="IPR013833">
    <property type="entry name" value="Cyt_c_oxidase_su3_a-hlx"/>
</dbReference>
<dbReference type="EMBL" id="SWCJ01000015">
    <property type="protein sequence ID" value="TKB51992.1"/>
    <property type="molecule type" value="Genomic_DNA"/>
</dbReference>
<comment type="subcellular location">
    <subcellularLocation>
        <location evidence="6">Cell membrane</location>
        <topology evidence="6">Multi-pass membrane protein</topology>
    </subcellularLocation>
    <subcellularLocation>
        <location evidence="1">Membrane</location>
        <topology evidence="1">Multi-pass membrane protein</topology>
    </subcellularLocation>
</comment>
<keyword evidence="10" id="KW-1185">Reference proteome</keyword>